<feature type="non-terminal residue" evidence="2">
    <location>
        <position position="60"/>
    </location>
</feature>
<protein>
    <recommendedName>
        <fullName evidence="1">Nucleotidyl transferase domain-containing protein</fullName>
    </recommendedName>
</protein>
<evidence type="ECO:0000259" key="1">
    <source>
        <dbReference type="Pfam" id="PF00483"/>
    </source>
</evidence>
<dbReference type="AlphaFoldDB" id="X0XJR2"/>
<dbReference type="InterPro" id="IPR050486">
    <property type="entry name" value="Mannose-1P_guanyltransferase"/>
</dbReference>
<dbReference type="PANTHER" id="PTHR22572">
    <property type="entry name" value="SUGAR-1-PHOSPHATE GUANYL TRANSFERASE"/>
    <property type="match status" value="1"/>
</dbReference>
<gene>
    <name evidence="2" type="ORF">S01H1_61623</name>
</gene>
<dbReference type="SUPFAM" id="SSF53448">
    <property type="entry name" value="Nucleotide-diphospho-sugar transferases"/>
    <property type="match status" value="1"/>
</dbReference>
<comment type="caution">
    <text evidence="2">The sequence shown here is derived from an EMBL/GenBank/DDBJ whole genome shotgun (WGS) entry which is preliminary data.</text>
</comment>
<accession>X0XJR2</accession>
<dbReference type="Gene3D" id="3.90.550.10">
    <property type="entry name" value="Spore Coat Polysaccharide Biosynthesis Protein SpsA, Chain A"/>
    <property type="match status" value="1"/>
</dbReference>
<dbReference type="InterPro" id="IPR029044">
    <property type="entry name" value="Nucleotide-diphossugar_trans"/>
</dbReference>
<feature type="domain" description="Nucleotidyl transferase" evidence="1">
    <location>
        <begin position="2"/>
        <end position="56"/>
    </location>
</feature>
<dbReference type="EMBL" id="BARS01040421">
    <property type="protein sequence ID" value="GAG35567.1"/>
    <property type="molecule type" value="Genomic_DNA"/>
</dbReference>
<reference evidence="2" key="1">
    <citation type="journal article" date="2014" name="Front. Microbiol.">
        <title>High frequency of phylogenetically diverse reductive dehalogenase-homologous genes in deep subseafloor sedimentary metagenomes.</title>
        <authorList>
            <person name="Kawai M."/>
            <person name="Futagami T."/>
            <person name="Toyoda A."/>
            <person name="Takaki Y."/>
            <person name="Nishi S."/>
            <person name="Hori S."/>
            <person name="Arai W."/>
            <person name="Tsubouchi T."/>
            <person name="Morono Y."/>
            <person name="Uchiyama I."/>
            <person name="Ito T."/>
            <person name="Fujiyama A."/>
            <person name="Inagaki F."/>
            <person name="Takami H."/>
        </authorList>
    </citation>
    <scope>NUCLEOTIDE SEQUENCE</scope>
    <source>
        <strain evidence="2">Expedition CK06-06</strain>
    </source>
</reference>
<proteinExistence type="predicted"/>
<organism evidence="2">
    <name type="scientific">marine sediment metagenome</name>
    <dbReference type="NCBI Taxonomy" id="412755"/>
    <lineage>
        <taxon>unclassified sequences</taxon>
        <taxon>metagenomes</taxon>
        <taxon>ecological metagenomes</taxon>
    </lineage>
</organism>
<sequence>MKAVILAGGLGTRLKPFTEVIPKPLLPIGEKTLLEVQIEQLKRNGFDEIYLALNYKADYI</sequence>
<dbReference type="InterPro" id="IPR005835">
    <property type="entry name" value="NTP_transferase_dom"/>
</dbReference>
<dbReference type="Pfam" id="PF00483">
    <property type="entry name" value="NTP_transferase"/>
    <property type="match status" value="1"/>
</dbReference>
<evidence type="ECO:0000313" key="2">
    <source>
        <dbReference type="EMBL" id="GAG35567.1"/>
    </source>
</evidence>
<name>X0XJR2_9ZZZZ</name>